<dbReference type="AlphaFoldDB" id="A0A5E7FMZ4"/>
<evidence type="ECO:0000313" key="1">
    <source>
        <dbReference type="EMBL" id="VVO39587.1"/>
    </source>
</evidence>
<dbReference type="Proteomes" id="UP000337909">
    <property type="component" value="Unassembled WGS sequence"/>
</dbReference>
<name>A0A5E7FMZ4_PSEFL</name>
<gene>
    <name evidence="1" type="ORF">PS691_05609</name>
</gene>
<sequence>MLTANVIKKIPRINPISCSTAMDIKDAWLMSTAQYQLTQYGCP</sequence>
<reference evidence="1 2" key="1">
    <citation type="submission" date="2019-09" db="EMBL/GenBank/DDBJ databases">
        <authorList>
            <person name="Chandra G."/>
            <person name="Truman W A."/>
        </authorList>
    </citation>
    <scope>NUCLEOTIDE SEQUENCE [LARGE SCALE GENOMIC DNA]</scope>
    <source>
        <strain evidence="1">PS691</strain>
    </source>
</reference>
<accession>A0A5E7FMZ4</accession>
<organism evidence="1 2">
    <name type="scientific">Pseudomonas fluorescens</name>
    <dbReference type="NCBI Taxonomy" id="294"/>
    <lineage>
        <taxon>Bacteria</taxon>
        <taxon>Pseudomonadati</taxon>
        <taxon>Pseudomonadota</taxon>
        <taxon>Gammaproteobacteria</taxon>
        <taxon>Pseudomonadales</taxon>
        <taxon>Pseudomonadaceae</taxon>
        <taxon>Pseudomonas</taxon>
    </lineage>
</organism>
<protein>
    <submittedName>
        <fullName evidence="1">Uncharacterized protein</fullName>
    </submittedName>
</protein>
<dbReference type="EMBL" id="CABVHQ010000107">
    <property type="protein sequence ID" value="VVO39587.1"/>
    <property type="molecule type" value="Genomic_DNA"/>
</dbReference>
<proteinExistence type="predicted"/>
<evidence type="ECO:0000313" key="2">
    <source>
        <dbReference type="Proteomes" id="UP000337909"/>
    </source>
</evidence>